<protein>
    <submittedName>
        <fullName evidence="2">Uncharacterized protein</fullName>
    </submittedName>
</protein>
<dbReference type="AlphaFoldDB" id="X0S7P2"/>
<reference evidence="2" key="1">
    <citation type="journal article" date="2014" name="Front. Microbiol.">
        <title>High frequency of phylogenetically diverse reductive dehalogenase-homologous genes in deep subseafloor sedimentary metagenomes.</title>
        <authorList>
            <person name="Kawai M."/>
            <person name="Futagami T."/>
            <person name="Toyoda A."/>
            <person name="Takaki Y."/>
            <person name="Nishi S."/>
            <person name="Hori S."/>
            <person name="Arai W."/>
            <person name="Tsubouchi T."/>
            <person name="Morono Y."/>
            <person name="Uchiyama I."/>
            <person name="Ito T."/>
            <person name="Fujiyama A."/>
            <person name="Inagaki F."/>
            <person name="Takami H."/>
        </authorList>
    </citation>
    <scope>NUCLEOTIDE SEQUENCE</scope>
    <source>
        <strain evidence="2">Expedition CK06-06</strain>
    </source>
</reference>
<organism evidence="2">
    <name type="scientific">marine sediment metagenome</name>
    <dbReference type="NCBI Taxonomy" id="412755"/>
    <lineage>
        <taxon>unclassified sequences</taxon>
        <taxon>metagenomes</taxon>
        <taxon>ecological metagenomes</taxon>
    </lineage>
</organism>
<comment type="caution">
    <text evidence="2">The sequence shown here is derived from an EMBL/GenBank/DDBJ whole genome shotgun (WGS) entry which is preliminary data.</text>
</comment>
<feature type="region of interest" description="Disordered" evidence="1">
    <location>
        <begin position="26"/>
        <end position="46"/>
    </location>
</feature>
<evidence type="ECO:0000256" key="1">
    <source>
        <dbReference type="SAM" id="MobiDB-lite"/>
    </source>
</evidence>
<feature type="compositionally biased region" description="Basic and acidic residues" evidence="1">
    <location>
        <begin position="33"/>
        <end position="46"/>
    </location>
</feature>
<accession>X0S7P2</accession>
<sequence>MEESEASASRLDRGKHVEHIEVLKHVNVSRSNSRGDHMDVDSKSVG</sequence>
<gene>
    <name evidence="2" type="ORF">S01H1_13581</name>
</gene>
<name>X0S7P2_9ZZZZ</name>
<dbReference type="EMBL" id="BARS01007013">
    <property type="protein sequence ID" value="GAF77004.1"/>
    <property type="molecule type" value="Genomic_DNA"/>
</dbReference>
<proteinExistence type="predicted"/>
<evidence type="ECO:0000313" key="2">
    <source>
        <dbReference type="EMBL" id="GAF77004.1"/>
    </source>
</evidence>